<name>A0AAW6QCC6_9PAST</name>
<dbReference type="AlphaFoldDB" id="A0AAW6QCC6"/>
<keyword evidence="3" id="KW-0808">Transferase</keyword>
<feature type="modified residue" description="Phosphohistidine; by HPr" evidence="1">
    <location>
        <position position="43"/>
    </location>
</feature>
<proteinExistence type="predicted"/>
<gene>
    <name evidence="3" type="primary">srlB</name>
    <name evidence="3" type="synonym">gutB</name>
    <name evidence="3" type="ORF">P7M15_10630</name>
    <name evidence="2" type="ORF">P7M32_08730</name>
</gene>
<dbReference type="NCBIfam" id="NF007696">
    <property type="entry name" value="PRK10377.1"/>
    <property type="match status" value="1"/>
</dbReference>
<protein>
    <submittedName>
        <fullName evidence="3">PTS glucitol/sorbitol transporter subunit IIA</fullName>
        <ecNumber evidence="3">2.7.1.198</ecNumber>
    </submittedName>
</protein>
<dbReference type="EMBL" id="JARQTX010000009">
    <property type="protein sequence ID" value="MDG2946509.1"/>
    <property type="molecule type" value="Genomic_DNA"/>
</dbReference>
<dbReference type="Pfam" id="PF03829">
    <property type="entry name" value="PTSIIA_gutA"/>
    <property type="match status" value="1"/>
</dbReference>
<dbReference type="RefSeq" id="WP_317477832.1">
    <property type="nucleotide sequence ID" value="NZ_JARQTW010000021.1"/>
</dbReference>
<comment type="caution">
    <text evidence="3">The sequence shown here is derived from an EMBL/GenBank/DDBJ whole genome shotgun (WGS) entry which is preliminary data.</text>
</comment>
<evidence type="ECO:0000313" key="3">
    <source>
        <dbReference type="EMBL" id="MDG2950958.1"/>
    </source>
</evidence>
<dbReference type="InterPro" id="IPR036665">
    <property type="entry name" value="PTS_IIA_glucitol/sorbitol_sf"/>
</dbReference>
<dbReference type="PANTHER" id="PTHR40398">
    <property type="entry name" value="PTS SYSTEM GLUCITOL/SORBITOL-SPECIFIC EIIA COMPONENT"/>
    <property type="match status" value="1"/>
</dbReference>
<dbReference type="GO" id="GO:0009401">
    <property type="term" value="P:phosphoenolpyruvate-dependent sugar phosphotransferase system"/>
    <property type="evidence" value="ECO:0007669"/>
    <property type="project" value="InterPro"/>
</dbReference>
<dbReference type="Gene3D" id="2.40.33.40">
    <property type="entry name" value="Phosphotransferase system, glucitol/sorbitol-specific IIA component"/>
    <property type="match status" value="1"/>
</dbReference>
<accession>A0AAW6QCC6</accession>
<dbReference type="Proteomes" id="UP001216057">
    <property type="component" value="Unassembled WGS sequence"/>
</dbReference>
<evidence type="ECO:0000313" key="2">
    <source>
        <dbReference type="EMBL" id="MDG2946509.1"/>
    </source>
</evidence>
<dbReference type="EC" id="2.7.1.198" evidence="3"/>
<evidence type="ECO:0000313" key="5">
    <source>
        <dbReference type="Proteomes" id="UP001216057"/>
    </source>
</evidence>
<dbReference type="GO" id="GO:0005737">
    <property type="term" value="C:cytoplasm"/>
    <property type="evidence" value="ECO:0007669"/>
    <property type="project" value="InterPro"/>
</dbReference>
<reference evidence="3 5" key="1">
    <citation type="submission" date="2023-03" db="EMBL/GenBank/DDBJ databases">
        <title>Classification of Bisgaard taxon 6 and taxon 10 as Exercitatus varius gen. nov., spec. nov.</title>
        <authorList>
            <person name="Christensen H."/>
        </authorList>
    </citation>
    <scope>NUCLEOTIDE SEQUENCE</scope>
    <source>
        <strain evidence="2 5">23350_01</strain>
        <strain evidence="3">86116</strain>
    </source>
</reference>
<dbReference type="GO" id="GO:0008982">
    <property type="term" value="F:protein-N(PI)-phosphohistidine-sugar phosphotransferase activity"/>
    <property type="evidence" value="ECO:0007669"/>
    <property type="project" value="InterPro"/>
</dbReference>
<dbReference type="SUPFAM" id="SSF141530">
    <property type="entry name" value="PTSIIA/GutA-like"/>
    <property type="match status" value="1"/>
</dbReference>
<sequence>MTVIYQTTFTKVGNFARDALDEGMLITFKQGAPADLEDYCFIHSHGVLESDIRPGDIAEFDSVDYPVTAVGEVASFNMKELGHVTWRFDGAENAEYPGTIHVRGTIPSAVKEGSVLRIKRGE</sequence>
<evidence type="ECO:0000313" key="4">
    <source>
        <dbReference type="Proteomes" id="UP001214976"/>
    </source>
</evidence>
<organism evidence="3 4">
    <name type="scientific">Exercitatus varius</name>
    <dbReference type="NCBI Taxonomy" id="67857"/>
    <lineage>
        <taxon>Bacteria</taxon>
        <taxon>Pseudomonadati</taxon>
        <taxon>Pseudomonadota</taxon>
        <taxon>Gammaproteobacteria</taxon>
        <taxon>Pasteurellales</taxon>
        <taxon>Pasteurellaceae</taxon>
        <taxon>Exercitatus</taxon>
    </lineage>
</organism>
<evidence type="ECO:0000256" key="1">
    <source>
        <dbReference type="PROSITE-ProRule" id="PRU00420"/>
    </source>
</evidence>
<dbReference type="EMBL" id="JARQTW010000021">
    <property type="protein sequence ID" value="MDG2950958.1"/>
    <property type="molecule type" value="Genomic_DNA"/>
</dbReference>
<dbReference type="PROSITE" id="PS51097">
    <property type="entry name" value="PTS_EIIA_TYPE_5"/>
    <property type="match status" value="1"/>
</dbReference>
<dbReference type="InterPro" id="IPR004716">
    <property type="entry name" value="PTS_IIA_glucitol/sorbitol-sp"/>
</dbReference>
<dbReference type="Proteomes" id="UP001214976">
    <property type="component" value="Unassembled WGS sequence"/>
</dbReference>
<dbReference type="GO" id="GO:0016301">
    <property type="term" value="F:kinase activity"/>
    <property type="evidence" value="ECO:0007669"/>
    <property type="project" value="TreeGrafter"/>
</dbReference>
<keyword evidence="5" id="KW-1185">Reference proteome</keyword>
<dbReference type="PANTHER" id="PTHR40398:SF1">
    <property type="entry name" value="PTS SYSTEM GLUCITOL_SORBITOL-SPECIFIC EIIA COMPONENT"/>
    <property type="match status" value="1"/>
</dbReference>